<evidence type="ECO:0000313" key="3">
    <source>
        <dbReference type="Proteomes" id="UP001522450"/>
    </source>
</evidence>
<dbReference type="PANTHER" id="PTHR45856:SF24">
    <property type="entry name" value="FUNGAL LIPASE-LIKE DOMAIN-CONTAINING PROTEIN"/>
    <property type="match status" value="1"/>
</dbReference>
<dbReference type="InterPro" id="IPR029058">
    <property type="entry name" value="AB_hydrolase_fold"/>
</dbReference>
<name>A0ABT0AS69_9LACT</name>
<proteinExistence type="predicted"/>
<dbReference type="Pfam" id="PF01764">
    <property type="entry name" value="Lipase_3"/>
    <property type="match status" value="1"/>
</dbReference>
<gene>
    <name evidence="2" type="ORF">GYN21_04920</name>
</gene>
<feature type="domain" description="Fungal lipase-type" evidence="1">
    <location>
        <begin position="9"/>
        <end position="147"/>
    </location>
</feature>
<dbReference type="Gene3D" id="3.40.50.1820">
    <property type="entry name" value="alpha/beta hydrolase"/>
    <property type="match status" value="1"/>
</dbReference>
<organism evidence="2 3">
    <name type="scientific">Pseudolactococcus carnosus</name>
    <dbReference type="NCBI Taxonomy" id="2749961"/>
    <lineage>
        <taxon>Bacteria</taxon>
        <taxon>Bacillati</taxon>
        <taxon>Bacillota</taxon>
        <taxon>Bacilli</taxon>
        <taxon>Lactobacillales</taxon>
        <taxon>Streptococcaceae</taxon>
        <taxon>Pseudolactococcus</taxon>
    </lineage>
</organism>
<dbReference type="InterPro" id="IPR051218">
    <property type="entry name" value="Sec_MonoDiacylglyc_Lipase"/>
</dbReference>
<comment type="caution">
    <text evidence="2">The sequence shown here is derived from an EMBL/GenBank/DDBJ whole genome shotgun (WGS) entry which is preliminary data.</text>
</comment>
<dbReference type="Proteomes" id="UP001522450">
    <property type="component" value="Unassembled WGS sequence"/>
</dbReference>
<reference evidence="2 3" key="1">
    <citation type="journal article" date="2022" name="Microbiol. Res.">
        <title>Comparative genome analysis, predicted lifestyle and antimicrobial strategies of Lactococcus carnosus and Lactococcus paracarnosus isolated from meat.</title>
        <authorList>
            <person name="Werum V."/>
            <person name="Ehrmann M."/>
            <person name="Vogel R."/>
            <person name="Hilgarth M."/>
        </authorList>
    </citation>
    <scope>NUCLEOTIDE SEQUENCE [LARGE SCALE GENOMIC DNA]</scope>
    <source>
        <strain evidence="2 3">TMW22177</strain>
    </source>
</reference>
<evidence type="ECO:0000313" key="2">
    <source>
        <dbReference type="EMBL" id="MCJ1989558.1"/>
    </source>
</evidence>
<dbReference type="RefSeq" id="WP_079505097.1">
    <property type="nucleotide sequence ID" value="NZ_CP017194.1"/>
</dbReference>
<dbReference type="InterPro" id="IPR002921">
    <property type="entry name" value="Fungal_lipase-type"/>
</dbReference>
<sequence length="362" mass="40660">MKEKEIIILVVRGTNGTVKEWSSNFDVGADTSDYWDQANPSWINKANHKGFDVTKNRLKAKVDAYVKQYVTAPASDQIYYVTGHSRGAALGNLFAKDLIDSYSSSKVFSYTFATPNNTTSSSAASSKYKGLFSILNTDDIVPQMPLKNWGFTNYGQIREVSVAEKYEKILNFENGRSGTFEWLTGHDYNNDGGTKRTLNAFSKVANGREALYQKDYDNNSEFRKKLQTGNMGSYVYMSISFETYTKNYVKDKGNRIIRYTYTSDGTKTYQTPAFLMQDLAYLASAGNYEKVYDEEYLSIPNVNAIKHLRLGNDVAVKYKAAKTSFIQTSGGGGKMPIYGGIAHPHLPQTYYLIARNNFVPLS</sequence>
<evidence type="ECO:0000259" key="1">
    <source>
        <dbReference type="Pfam" id="PF01764"/>
    </source>
</evidence>
<keyword evidence="3" id="KW-1185">Reference proteome</keyword>
<dbReference type="EMBL" id="JAAECS010000003">
    <property type="protein sequence ID" value="MCJ1989558.1"/>
    <property type="molecule type" value="Genomic_DNA"/>
</dbReference>
<dbReference type="PANTHER" id="PTHR45856">
    <property type="entry name" value="ALPHA/BETA-HYDROLASES SUPERFAMILY PROTEIN"/>
    <property type="match status" value="1"/>
</dbReference>
<accession>A0ABT0AS69</accession>
<protein>
    <recommendedName>
        <fullName evidence="1">Fungal lipase-type domain-containing protein</fullName>
    </recommendedName>
</protein>
<dbReference type="SUPFAM" id="SSF53474">
    <property type="entry name" value="alpha/beta-Hydrolases"/>
    <property type="match status" value="1"/>
</dbReference>
<dbReference type="GeneID" id="71636602"/>